<keyword evidence="6" id="KW-1185">Reference proteome</keyword>
<dbReference type="SUPFAM" id="SSF51735">
    <property type="entry name" value="NAD(P)-binding Rossmann-fold domains"/>
    <property type="match status" value="1"/>
</dbReference>
<dbReference type="SUPFAM" id="SSF55347">
    <property type="entry name" value="Glyceraldehyde-3-phosphate dehydrogenase-like, C-terminal domain"/>
    <property type="match status" value="1"/>
</dbReference>
<dbReference type="RefSeq" id="WP_130483889.1">
    <property type="nucleotide sequence ID" value="NZ_SGWV01000015.1"/>
</dbReference>
<organism evidence="5 6">
    <name type="scientific">Sphaerotilus mobilis</name>
    <dbReference type="NCBI Taxonomy" id="47994"/>
    <lineage>
        <taxon>Bacteria</taxon>
        <taxon>Pseudomonadati</taxon>
        <taxon>Pseudomonadota</taxon>
        <taxon>Betaproteobacteria</taxon>
        <taxon>Burkholderiales</taxon>
        <taxon>Sphaerotilaceae</taxon>
        <taxon>Sphaerotilus</taxon>
    </lineage>
</organism>
<dbReference type="InterPro" id="IPR036291">
    <property type="entry name" value="NAD(P)-bd_dom_sf"/>
</dbReference>
<dbReference type="GO" id="GO:0000166">
    <property type="term" value="F:nucleotide binding"/>
    <property type="evidence" value="ECO:0007669"/>
    <property type="project" value="InterPro"/>
</dbReference>
<evidence type="ECO:0000313" key="5">
    <source>
        <dbReference type="EMBL" id="RZS46657.1"/>
    </source>
</evidence>
<dbReference type="GO" id="GO:0005737">
    <property type="term" value="C:cytoplasm"/>
    <property type="evidence" value="ECO:0007669"/>
    <property type="project" value="TreeGrafter"/>
</dbReference>
<gene>
    <name evidence="5" type="ORF">EV685_4076</name>
</gene>
<sequence>MSPTSPLKVGIVGLGRLGRRHASYLARRMTGARLVSACNPSMGALDWARDELGVERLHQDYDRFIAEADLDAVVLASPTTEHPRQFEAALRAGKHVFVEKPLALDLATCESLTALAQACPEQVAMVGFERRFDPDLMAAQAAVARGELGRPYMVRSQTCDMNDPNGFFVRFSATSGGIFNDCSVHDIDLARWMLGNPRALKVFASGTIALHPDLARHHDVDNGMAIIEFEGGARAMLYASRTMPHGHETTLEVIGTEGTVQVGYGAQAGATVYRSARGVHHPVLPDFYARFEQAFFHEMDAFVAACLGHGDLPATLADATEATRIALALTQSFQSGQAVSL</sequence>
<feature type="domain" description="GFO/IDH/MocA-like oxidoreductase" evidence="4">
    <location>
        <begin position="138"/>
        <end position="260"/>
    </location>
</feature>
<dbReference type="Pfam" id="PF01408">
    <property type="entry name" value="GFO_IDH_MocA"/>
    <property type="match status" value="1"/>
</dbReference>
<dbReference type="OrthoDB" id="9793050at2"/>
<dbReference type="Proteomes" id="UP000293433">
    <property type="component" value="Unassembled WGS sequence"/>
</dbReference>
<dbReference type="PANTHER" id="PTHR42840">
    <property type="entry name" value="NAD(P)-BINDING ROSSMANN-FOLD SUPERFAMILY PROTEIN-RELATED"/>
    <property type="match status" value="1"/>
</dbReference>
<comment type="caution">
    <text evidence="5">The sequence shown here is derived from an EMBL/GenBank/DDBJ whole genome shotgun (WGS) entry which is preliminary data.</text>
</comment>
<name>A0A4Q7L9B3_9BURK</name>
<protein>
    <submittedName>
        <fullName evidence="5">Myo-inositol 2-dehydrogenase/D-chiro-inositol 1-dehydrogenase</fullName>
    </submittedName>
</protein>
<dbReference type="Gene3D" id="3.40.50.720">
    <property type="entry name" value="NAD(P)-binding Rossmann-like Domain"/>
    <property type="match status" value="1"/>
</dbReference>
<dbReference type="GO" id="GO:0006740">
    <property type="term" value="P:NADPH regeneration"/>
    <property type="evidence" value="ECO:0007669"/>
    <property type="project" value="TreeGrafter"/>
</dbReference>
<evidence type="ECO:0000259" key="4">
    <source>
        <dbReference type="Pfam" id="PF22725"/>
    </source>
</evidence>
<evidence type="ECO:0000256" key="2">
    <source>
        <dbReference type="ARBA" id="ARBA00023002"/>
    </source>
</evidence>
<reference evidence="5 6" key="1">
    <citation type="submission" date="2019-02" db="EMBL/GenBank/DDBJ databases">
        <title>Genomic Encyclopedia of Type Strains, Phase IV (KMG-IV): sequencing the most valuable type-strain genomes for metagenomic binning, comparative biology and taxonomic classification.</title>
        <authorList>
            <person name="Goeker M."/>
        </authorList>
    </citation>
    <scope>NUCLEOTIDE SEQUENCE [LARGE SCALE GENOMIC DNA]</scope>
    <source>
        <strain evidence="5 6">DSM 10617</strain>
    </source>
</reference>
<dbReference type="EMBL" id="SGWV01000015">
    <property type="protein sequence ID" value="RZS46657.1"/>
    <property type="molecule type" value="Genomic_DNA"/>
</dbReference>
<dbReference type="Pfam" id="PF22725">
    <property type="entry name" value="GFO_IDH_MocA_C3"/>
    <property type="match status" value="1"/>
</dbReference>
<dbReference type="PANTHER" id="PTHR42840:SF3">
    <property type="entry name" value="BINDING ROSSMANN FOLD OXIDOREDUCTASE, PUTATIVE (AFU_ORTHOLOGUE AFUA_2G10240)-RELATED"/>
    <property type="match status" value="1"/>
</dbReference>
<evidence type="ECO:0000313" key="6">
    <source>
        <dbReference type="Proteomes" id="UP000293433"/>
    </source>
</evidence>
<dbReference type="Gene3D" id="3.30.360.10">
    <property type="entry name" value="Dihydrodipicolinate Reductase, domain 2"/>
    <property type="match status" value="1"/>
</dbReference>
<dbReference type="AlphaFoldDB" id="A0A4Q7L9B3"/>
<proteinExistence type="inferred from homology"/>
<evidence type="ECO:0000259" key="3">
    <source>
        <dbReference type="Pfam" id="PF01408"/>
    </source>
</evidence>
<dbReference type="InterPro" id="IPR000683">
    <property type="entry name" value="Gfo/Idh/MocA-like_OxRdtase_N"/>
</dbReference>
<accession>A0A4Q7L9B3</accession>
<dbReference type="GO" id="GO:0016491">
    <property type="term" value="F:oxidoreductase activity"/>
    <property type="evidence" value="ECO:0007669"/>
    <property type="project" value="UniProtKB-KW"/>
</dbReference>
<dbReference type="InterPro" id="IPR055170">
    <property type="entry name" value="GFO_IDH_MocA-like_dom"/>
</dbReference>
<keyword evidence="2" id="KW-0560">Oxidoreductase</keyword>
<evidence type="ECO:0000256" key="1">
    <source>
        <dbReference type="ARBA" id="ARBA00010928"/>
    </source>
</evidence>
<feature type="domain" description="Gfo/Idh/MocA-like oxidoreductase N-terminal" evidence="3">
    <location>
        <begin position="7"/>
        <end position="122"/>
    </location>
</feature>
<comment type="similarity">
    <text evidence="1">Belongs to the Gfo/Idh/MocA family.</text>
</comment>